<dbReference type="EMBL" id="JANPWB010000010">
    <property type="protein sequence ID" value="KAJ1141772.1"/>
    <property type="molecule type" value="Genomic_DNA"/>
</dbReference>
<evidence type="ECO:0000313" key="2">
    <source>
        <dbReference type="Proteomes" id="UP001066276"/>
    </source>
</evidence>
<comment type="caution">
    <text evidence="1">The sequence shown here is derived from an EMBL/GenBank/DDBJ whole genome shotgun (WGS) entry which is preliminary data.</text>
</comment>
<organism evidence="1 2">
    <name type="scientific">Pleurodeles waltl</name>
    <name type="common">Iberian ribbed newt</name>
    <dbReference type="NCBI Taxonomy" id="8319"/>
    <lineage>
        <taxon>Eukaryota</taxon>
        <taxon>Metazoa</taxon>
        <taxon>Chordata</taxon>
        <taxon>Craniata</taxon>
        <taxon>Vertebrata</taxon>
        <taxon>Euteleostomi</taxon>
        <taxon>Amphibia</taxon>
        <taxon>Batrachia</taxon>
        <taxon>Caudata</taxon>
        <taxon>Salamandroidea</taxon>
        <taxon>Salamandridae</taxon>
        <taxon>Pleurodelinae</taxon>
        <taxon>Pleurodeles</taxon>
    </lineage>
</organism>
<proteinExistence type="predicted"/>
<dbReference type="AlphaFoldDB" id="A0AAV7QQR8"/>
<evidence type="ECO:0000313" key="1">
    <source>
        <dbReference type="EMBL" id="KAJ1141772.1"/>
    </source>
</evidence>
<gene>
    <name evidence="1" type="ORF">NDU88_008100</name>
</gene>
<sequence>MAPRLDIEAIFMAIQFSRVAVEHKVDELCIDLSLILQDLRGVTRRVNEAEKCISMANDDLALLKRQLPVERENPILKNIPLPSVPASLATELDLPLTEEEVDCAILALQAGKTWGPDDYPIEYYQRFRHGHLVPHLVNAYEEVTQWVAFPPGMDCATIVVIPISDLPRGQCSSYCPISQINTDSLFVKVLATWLAHILSFLVHPEQ</sequence>
<reference evidence="1" key="1">
    <citation type="journal article" date="2022" name="bioRxiv">
        <title>Sequencing and chromosome-scale assembly of the giantPleurodeles waltlgenome.</title>
        <authorList>
            <person name="Brown T."/>
            <person name="Elewa A."/>
            <person name="Iarovenko S."/>
            <person name="Subramanian E."/>
            <person name="Araus A.J."/>
            <person name="Petzold A."/>
            <person name="Susuki M."/>
            <person name="Suzuki K.-i.T."/>
            <person name="Hayashi T."/>
            <person name="Toyoda A."/>
            <person name="Oliveira C."/>
            <person name="Osipova E."/>
            <person name="Leigh N.D."/>
            <person name="Simon A."/>
            <person name="Yun M.H."/>
        </authorList>
    </citation>
    <scope>NUCLEOTIDE SEQUENCE</scope>
    <source>
        <strain evidence="1">20211129_DDA</strain>
        <tissue evidence="1">Liver</tissue>
    </source>
</reference>
<dbReference type="Proteomes" id="UP001066276">
    <property type="component" value="Chromosome 6"/>
</dbReference>
<protein>
    <submittedName>
        <fullName evidence="1">Uncharacterized protein</fullName>
    </submittedName>
</protein>
<keyword evidence="2" id="KW-1185">Reference proteome</keyword>
<name>A0AAV7QQR8_PLEWA</name>
<accession>A0AAV7QQR8</accession>